<reference evidence="1 2" key="1">
    <citation type="submission" date="2020-08" db="EMBL/GenBank/DDBJ databases">
        <title>Genomic Encyclopedia of Type Strains, Phase IV (KMG-IV): sequencing the most valuable type-strain genomes for metagenomic binning, comparative biology and taxonomic classification.</title>
        <authorList>
            <person name="Goeker M."/>
        </authorList>
    </citation>
    <scope>NUCLEOTIDE SEQUENCE [LARGE SCALE GENOMIC DNA]</scope>
    <source>
        <strain evidence="1 2">DSM 28570</strain>
    </source>
</reference>
<protein>
    <submittedName>
        <fullName evidence="1">Uncharacterized protein</fullName>
    </submittedName>
</protein>
<keyword evidence="2" id="KW-1185">Reference proteome</keyword>
<dbReference type="AlphaFoldDB" id="A0A840V6X6"/>
<accession>A0A840V6X6</accession>
<dbReference type="RefSeq" id="WP_183352526.1">
    <property type="nucleotide sequence ID" value="NZ_JACHEO010000035.1"/>
</dbReference>
<proteinExistence type="predicted"/>
<dbReference type="Proteomes" id="UP000539642">
    <property type="component" value="Unassembled WGS sequence"/>
</dbReference>
<dbReference type="EMBL" id="JACHEO010000035">
    <property type="protein sequence ID" value="MBB5349690.1"/>
    <property type="molecule type" value="Genomic_DNA"/>
</dbReference>
<sequence length="78" mass="8694">MLPAWNARGSIRTVPANHSIGPGSEGCEPLFGIFMIFSHLDDFSVGERFIPDRYLRMRLFQYNPAIPIAVEQSSAILA</sequence>
<evidence type="ECO:0000313" key="2">
    <source>
        <dbReference type="Proteomes" id="UP000539642"/>
    </source>
</evidence>
<organism evidence="1 2">
    <name type="scientific">Desulfoprunum benzoelyticum</name>
    <dbReference type="NCBI Taxonomy" id="1506996"/>
    <lineage>
        <taxon>Bacteria</taxon>
        <taxon>Pseudomonadati</taxon>
        <taxon>Thermodesulfobacteriota</taxon>
        <taxon>Desulfobulbia</taxon>
        <taxon>Desulfobulbales</taxon>
        <taxon>Desulfobulbaceae</taxon>
        <taxon>Desulfoprunum</taxon>
    </lineage>
</organism>
<gene>
    <name evidence="1" type="ORF">HNQ81_003447</name>
</gene>
<comment type="caution">
    <text evidence="1">The sequence shown here is derived from an EMBL/GenBank/DDBJ whole genome shotgun (WGS) entry which is preliminary data.</text>
</comment>
<evidence type="ECO:0000313" key="1">
    <source>
        <dbReference type="EMBL" id="MBB5349690.1"/>
    </source>
</evidence>
<name>A0A840V6X6_9BACT</name>